<dbReference type="PANTHER" id="PTHR23282:SF146">
    <property type="entry name" value="RT07201P-RELATED"/>
    <property type="match status" value="1"/>
</dbReference>
<sequence length="144" mass="16739">MDGSTIGHLTVYKRRYSDNSESLLWSDFRNYGDVWKEQQIVLPGPHPFQVIIEGWRGNGDYGDIAIDDVTFSLGCFKEDSGRCDFERNFCNWEQSDQDNFDFQRGQGSTDTSYTGPQMDHTKGNTRGIYIYFLIIIFYHFLLCT</sequence>
<dbReference type="InParanoid" id="C3Z4A8"/>
<dbReference type="PROSITE" id="PS50060">
    <property type="entry name" value="MAM_2"/>
    <property type="match status" value="2"/>
</dbReference>
<gene>
    <name evidence="3" type="ORF">BRAFLDRAFT_219050</name>
</gene>
<evidence type="ECO:0000313" key="3">
    <source>
        <dbReference type="EMBL" id="EEN52721.1"/>
    </source>
</evidence>
<dbReference type="EMBL" id="GG666578">
    <property type="protein sequence ID" value="EEN52721.1"/>
    <property type="molecule type" value="Genomic_DNA"/>
</dbReference>
<evidence type="ECO:0000256" key="1">
    <source>
        <dbReference type="SAM" id="Phobius"/>
    </source>
</evidence>
<keyword evidence="1" id="KW-0812">Transmembrane</keyword>
<reference evidence="3" key="1">
    <citation type="journal article" date="2008" name="Nature">
        <title>The amphioxus genome and the evolution of the chordate karyotype.</title>
        <authorList>
            <consortium name="US DOE Joint Genome Institute (JGI-PGF)"/>
            <person name="Putnam N.H."/>
            <person name="Butts T."/>
            <person name="Ferrier D.E.K."/>
            <person name="Furlong R.F."/>
            <person name="Hellsten U."/>
            <person name="Kawashima T."/>
            <person name="Robinson-Rechavi M."/>
            <person name="Shoguchi E."/>
            <person name="Terry A."/>
            <person name="Yu J.-K."/>
            <person name="Benito-Gutierrez E.L."/>
            <person name="Dubchak I."/>
            <person name="Garcia-Fernandez J."/>
            <person name="Gibson-Brown J.J."/>
            <person name="Grigoriev I.V."/>
            <person name="Horton A.C."/>
            <person name="de Jong P.J."/>
            <person name="Jurka J."/>
            <person name="Kapitonov V.V."/>
            <person name="Kohara Y."/>
            <person name="Kuroki Y."/>
            <person name="Lindquist E."/>
            <person name="Lucas S."/>
            <person name="Osoegawa K."/>
            <person name="Pennacchio L.A."/>
            <person name="Salamov A.A."/>
            <person name="Satou Y."/>
            <person name="Sauka-Spengler T."/>
            <person name="Schmutz J."/>
            <person name="Shin-I T."/>
            <person name="Toyoda A."/>
            <person name="Bronner-Fraser M."/>
            <person name="Fujiyama A."/>
            <person name="Holland L.Z."/>
            <person name="Holland P.W.H."/>
            <person name="Satoh N."/>
            <person name="Rokhsar D.S."/>
        </authorList>
    </citation>
    <scope>NUCLEOTIDE SEQUENCE [LARGE SCALE GENOMIC DNA]</scope>
    <source>
        <strain evidence="3">S238N-H82</strain>
        <tissue evidence="3">Testes</tissue>
    </source>
</reference>
<feature type="domain" description="MAM" evidence="2">
    <location>
        <begin position="81"/>
        <end position="132"/>
    </location>
</feature>
<keyword evidence="1" id="KW-0472">Membrane</keyword>
<name>C3Z4A8_BRAFL</name>
<feature type="domain" description="MAM" evidence="2">
    <location>
        <begin position="1"/>
        <end position="77"/>
    </location>
</feature>
<dbReference type="GO" id="GO:0016020">
    <property type="term" value="C:membrane"/>
    <property type="evidence" value="ECO:0007669"/>
    <property type="project" value="InterPro"/>
</dbReference>
<dbReference type="InterPro" id="IPR013320">
    <property type="entry name" value="ConA-like_dom_sf"/>
</dbReference>
<dbReference type="Gene3D" id="2.60.120.200">
    <property type="match status" value="2"/>
</dbReference>
<dbReference type="AlphaFoldDB" id="C3Z4A8"/>
<dbReference type="PANTHER" id="PTHR23282">
    <property type="entry name" value="APICAL ENDOSOMAL GLYCOPROTEIN PRECURSOR"/>
    <property type="match status" value="1"/>
</dbReference>
<proteinExistence type="predicted"/>
<dbReference type="Pfam" id="PF00629">
    <property type="entry name" value="MAM"/>
    <property type="match status" value="2"/>
</dbReference>
<keyword evidence="1" id="KW-1133">Transmembrane helix</keyword>
<organism>
    <name type="scientific">Branchiostoma floridae</name>
    <name type="common">Florida lancelet</name>
    <name type="synonym">Amphioxus</name>
    <dbReference type="NCBI Taxonomy" id="7739"/>
    <lineage>
        <taxon>Eukaryota</taxon>
        <taxon>Metazoa</taxon>
        <taxon>Chordata</taxon>
        <taxon>Cephalochordata</taxon>
        <taxon>Leptocardii</taxon>
        <taxon>Amphioxiformes</taxon>
        <taxon>Branchiostomatidae</taxon>
        <taxon>Branchiostoma</taxon>
    </lineage>
</organism>
<accession>C3Z4A8</accession>
<dbReference type="InterPro" id="IPR000998">
    <property type="entry name" value="MAM_dom"/>
</dbReference>
<dbReference type="InterPro" id="IPR051560">
    <property type="entry name" value="MAM_domain-containing"/>
</dbReference>
<evidence type="ECO:0000259" key="2">
    <source>
        <dbReference type="PROSITE" id="PS50060"/>
    </source>
</evidence>
<protein>
    <recommendedName>
        <fullName evidence="2">MAM domain-containing protein</fullName>
    </recommendedName>
</protein>
<feature type="transmembrane region" description="Helical" evidence="1">
    <location>
        <begin position="127"/>
        <end position="143"/>
    </location>
</feature>
<dbReference type="SUPFAM" id="SSF49899">
    <property type="entry name" value="Concanavalin A-like lectins/glucanases"/>
    <property type="match status" value="2"/>
</dbReference>